<feature type="compositionally biased region" description="Polar residues" evidence="1">
    <location>
        <begin position="241"/>
        <end position="250"/>
    </location>
</feature>
<feature type="compositionally biased region" description="Polar residues" evidence="1">
    <location>
        <begin position="217"/>
        <end position="227"/>
    </location>
</feature>
<feature type="compositionally biased region" description="Acidic residues" evidence="1">
    <location>
        <begin position="481"/>
        <end position="494"/>
    </location>
</feature>
<dbReference type="Proteomes" id="UP000054485">
    <property type="component" value="Unassembled WGS sequence"/>
</dbReference>
<dbReference type="InParanoid" id="A0A0C9ZIC8"/>
<accession>A0A0C9ZIC8</accession>
<feature type="region of interest" description="Disordered" evidence="1">
    <location>
        <begin position="269"/>
        <end position="638"/>
    </location>
</feature>
<feature type="compositionally biased region" description="Acidic residues" evidence="1">
    <location>
        <begin position="529"/>
        <end position="540"/>
    </location>
</feature>
<feature type="region of interest" description="Disordered" evidence="1">
    <location>
        <begin position="1"/>
        <end position="148"/>
    </location>
</feature>
<feature type="compositionally biased region" description="Polar residues" evidence="1">
    <location>
        <begin position="299"/>
        <end position="326"/>
    </location>
</feature>
<feature type="compositionally biased region" description="Low complexity" evidence="1">
    <location>
        <begin position="680"/>
        <end position="692"/>
    </location>
</feature>
<feature type="region of interest" description="Disordered" evidence="1">
    <location>
        <begin position="763"/>
        <end position="796"/>
    </location>
</feature>
<dbReference type="AlphaFoldDB" id="A0A0C9ZIC8"/>
<sequence>MDNDPGSVAEQRANAVAKLKRAASLPRLKNGRRPQMHNEVVSEGEKTLHDDVQDPSQDTPPECVSNIDYKPNVQPEENPGTPEPSNATRKRRSRSRSRSRGSKDLRKFKPPQSPLPTSITPSNDSSPDDSPPSRAEYLPHSILAPIPSHLNPLPASPFILPGFLTAESSFAPSGASSPVPRFPTLEALVSHQGLQRSNSAGAARMLTLQNTLQKLTGGTESMDSTFPSPAVSPPPLGTKLGRNNTVSGGESNERSTARRLMMAQLNKRMIKETDIEEEDPRPFSPSKRRQRRRSKRQSANPPVASTTDESDLVSTTNVTPNRSNTPQPQPEELAPNIQRTSSTTPIPPIPIYPPVTPSINLNETINSSRQSTPVRAVPPNHFDHAGKKRRESVLIEDPDDEDRIPPQSTYYGLPGAPSRPSPSLSPRLPHSSDVSTDLAPPDATNVPTFLAPHLERTPSRQARFPSSPFARPHKEISLSSDQEEERDQEEEEFFPTEAFRRSPYHDGLNREISWVAEPVPETPMPVHEETEEEEEDEPLQDEPSQSASSSGRRSRTNSIATRERRQHTDSSISRESGVSLPSPKIDKNDSISSATYPHGQPSSASTSVHSLLQTAPPSSGVSPVPMTPSTDPLAKYTHEKLMPFPGIKKLQEQWNHRQPLFSSTPDIVLSHHVEADIPLPSSSSSNTPSNSPEISGDRKLSHQASDTHLLHIYKAQAPQLSASASTSSHDHYQHGSPHSPSSIMLKSLPTNRDGVRRWLSARKLFPQPSQSPVGNSPPTPSPEQKPAVASKKPSLSDLFRLRKENDLSAELHDEWVDVDRDKTRGSVGNGQLKKANGELSPISPNGSFIRDDLQKTPRASKIARPNGQPYSATDLSLIPLTPATPSPPELPSSTTPEPWSSLSDYPHPTTSESSSSNTSSHYSNYPAKGGILLERLNEMLGRGSRSPVWLSAIDEPPRRIASSSCLTTFSSLPNLSLRIPIRSSR</sequence>
<feature type="compositionally biased region" description="Pro residues" evidence="1">
    <location>
        <begin position="345"/>
        <end position="356"/>
    </location>
</feature>
<feature type="compositionally biased region" description="Low complexity" evidence="1">
    <location>
        <begin position="116"/>
        <end position="125"/>
    </location>
</feature>
<dbReference type="STRING" id="930992.A0A0C9ZIC8"/>
<feature type="region of interest" description="Disordered" evidence="1">
    <location>
        <begin position="678"/>
        <end position="703"/>
    </location>
</feature>
<feature type="compositionally biased region" description="Low complexity" evidence="1">
    <location>
        <begin position="421"/>
        <end position="432"/>
    </location>
</feature>
<evidence type="ECO:0000256" key="1">
    <source>
        <dbReference type="SAM" id="MobiDB-lite"/>
    </source>
</evidence>
<gene>
    <name evidence="2" type="ORF">CY34DRAFT_474351</name>
</gene>
<dbReference type="OrthoDB" id="430364at2759"/>
<evidence type="ECO:0000313" key="3">
    <source>
        <dbReference type="Proteomes" id="UP000054485"/>
    </source>
</evidence>
<feature type="region of interest" description="Disordered" evidence="1">
    <location>
        <begin position="821"/>
        <end position="924"/>
    </location>
</feature>
<name>A0A0C9ZIC8_9AGAM</name>
<feature type="region of interest" description="Disordered" evidence="1">
    <location>
        <begin position="217"/>
        <end position="257"/>
    </location>
</feature>
<feature type="compositionally biased region" description="Polar residues" evidence="1">
    <location>
        <begin position="590"/>
        <end position="621"/>
    </location>
</feature>
<feature type="region of interest" description="Disordered" evidence="1">
    <location>
        <begin position="720"/>
        <end position="747"/>
    </location>
</feature>
<evidence type="ECO:0000313" key="2">
    <source>
        <dbReference type="EMBL" id="KIK37160.1"/>
    </source>
</evidence>
<feature type="compositionally biased region" description="Low complexity" evidence="1">
    <location>
        <begin position="891"/>
        <end position="924"/>
    </location>
</feature>
<reference evidence="2 3" key="1">
    <citation type="submission" date="2014-04" db="EMBL/GenBank/DDBJ databases">
        <authorList>
            <consortium name="DOE Joint Genome Institute"/>
            <person name="Kuo A."/>
            <person name="Ruytinx J."/>
            <person name="Rineau F."/>
            <person name="Colpaert J."/>
            <person name="Kohler A."/>
            <person name="Nagy L.G."/>
            <person name="Floudas D."/>
            <person name="Copeland A."/>
            <person name="Barry K.W."/>
            <person name="Cichocki N."/>
            <person name="Veneault-Fourrey C."/>
            <person name="LaButti K."/>
            <person name="Lindquist E.A."/>
            <person name="Lipzen A."/>
            <person name="Lundell T."/>
            <person name="Morin E."/>
            <person name="Murat C."/>
            <person name="Sun H."/>
            <person name="Tunlid A."/>
            <person name="Henrissat B."/>
            <person name="Grigoriev I.V."/>
            <person name="Hibbett D.S."/>
            <person name="Martin F."/>
            <person name="Nordberg H.P."/>
            <person name="Cantor M.N."/>
            <person name="Hua S.X."/>
        </authorList>
    </citation>
    <scope>NUCLEOTIDE SEQUENCE [LARGE SCALE GENOMIC DNA]</scope>
    <source>
        <strain evidence="2 3">UH-Slu-Lm8-n1</strain>
    </source>
</reference>
<feature type="compositionally biased region" description="Polar residues" evidence="1">
    <location>
        <begin position="360"/>
        <end position="373"/>
    </location>
</feature>
<feature type="compositionally biased region" description="Low complexity" evidence="1">
    <location>
        <begin position="541"/>
        <end position="551"/>
    </location>
</feature>
<feature type="compositionally biased region" description="Basic and acidic residues" evidence="1">
    <location>
        <begin position="43"/>
        <end position="52"/>
    </location>
</feature>
<keyword evidence="3" id="KW-1185">Reference proteome</keyword>
<feature type="compositionally biased region" description="Basic residues" evidence="1">
    <location>
        <begin position="286"/>
        <end position="296"/>
    </location>
</feature>
<reference evidence="3" key="2">
    <citation type="submission" date="2015-01" db="EMBL/GenBank/DDBJ databases">
        <title>Evolutionary Origins and Diversification of the Mycorrhizal Mutualists.</title>
        <authorList>
            <consortium name="DOE Joint Genome Institute"/>
            <consortium name="Mycorrhizal Genomics Consortium"/>
            <person name="Kohler A."/>
            <person name="Kuo A."/>
            <person name="Nagy L.G."/>
            <person name="Floudas D."/>
            <person name="Copeland A."/>
            <person name="Barry K.W."/>
            <person name="Cichocki N."/>
            <person name="Veneault-Fourrey C."/>
            <person name="LaButti K."/>
            <person name="Lindquist E.A."/>
            <person name="Lipzen A."/>
            <person name="Lundell T."/>
            <person name="Morin E."/>
            <person name="Murat C."/>
            <person name="Riley R."/>
            <person name="Ohm R."/>
            <person name="Sun H."/>
            <person name="Tunlid A."/>
            <person name="Henrissat B."/>
            <person name="Grigoriev I.V."/>
            <person name="Hibbett D.S."/>
            <person name="Martin F."/>
        </authorList>
    </citation>
    <scope>NUCLEOTIDE SEQUENCE [LARGE SCALE GENOMIC DNA]</scope>
    <source>
        <strain evidence="3">UH-Slu-Lm8-n1</strain>
    </source>
</reference>
<dbReference type="HOGENOM" id="CLU_302714_0_0_1"/>
<feature type="compositionally biased region" description="Polar residues" evidence="1">
    <location>
        <begin position="736"/>
        <end position="747"/>
    </location>
</feature>
<dbReference type="EMBL" id="KN835471">
    <property type="protein sequence ID" value="KIK37160.1"/>
    <property type="molecule type" value="Genomic_DNA"/>
</dbReference>
<feature type="compositionally biased region" description="Basic and acidic residues" evidence="1">
    <location>
        <begin position="498"/>
        <end position="509"/>
    </location>
</feature>
<protein>
    <submittedName>
        <fullName evidence="2">Uncharacterized protein</fullName>
    </submittedName>
</protein>
<proteinExistence type="predicted"/>
<organism evidence="2 3">
    <name type="scientific">Suillus luteus UH-Slu-Lm8-n1</name>
    <dbReference type="NCBI Taxonomy" id="930992"/>
    <lineage>
        <taxon>Eukaryota</taxon>
        <taxon>Fungi</taxon>
        <taxon>Dikarya</taxon>
        <taxon>Basidiomycota</taxon>
        <taxon>Agaricomycotina</taxon>
        <taxon>Agaricomycetes</taxon>
        <taxon>Agaricomycetidae</taxon>
        <taxon>Boletales</taxon>
        <taxon>Suillineae</taxon>
        <taxon>Suillaceae</taxon>
        <taxon>Suillus</taxon>
    </lineage>
</organism>
<feature type="compositionally biased region" description="Basic residues" evidence="1">
    <location>
        <begin position="88"/>
        <end position="100"/>
    </location>
</feature>